<comment type="caution">
    <text evidence="1">The sequence shown here is derived from an EMBL/GenBank/DDBJ whole genome shotgun (WGS) entry which is preliminary data.</text>
</comment>
<evidence type="ECO:0000313" key="2">
    <source>
        <dbReference type="Proteomes" id="UP000178661"/>
    </source>
</evidence>
<dbReference type="InterPro" id="IPR027417">
    <property type="entry name" value="P-loop_NTPase"/>
</dbReference>
<gene>
    <name evidence="1" type="ORF">A3G98_00615</name>
</gene>
<sequence length="421" mass="46310">MENNNKIVAAVVVLPAPLTPAALFGYGILRFLGYINEEKTHARFTRVAGPHAELFGCEGRIADLRGNLYPGVLGLIGSDTILKRMLTFASFGDQIVHSRLESVLRKLNTENSRLALSEVFCLVVDCVETKSDPWKSAGGLEVLVETLGSLATQSRQAIVIPPDKRFLSFPVFQEKNSGHRTEDDITGSFGVTLEEGKIFALRGKHLGIAIGGQSGSGKSTLAVSLVAEMDNCIRSLQTRASFADLDVKVGLQTFDMGTPTTRAIQEGWAATDQEKLLSQKQPWNMGLARQSLKGFLRSRGKYNIVVSDLPGRITDITRILAASADAGIVVSNDWEFAKTNWFPFMRSVGVPIVAKIRSRQGNEGLSSLVSHWRPGELFSGRVTALNRSNKSWDLFIQWLALFLLFDILPKQFGEERDENII</sequence>
<proteinExistence type="predicted"/>
<dbReference type="Gene3D" id="3.40.50.300">
    <property type="entry name" value="P-loop containing nucleotide triphosphate hydrolases"/>
    <property type="match status" value="1"/>
</dbReference>
<accession>A0A1F6Y3N4</accession>
<protein>
    <submittedName>
        <fullName evidence="1">Uncharacterized protein</fullName>
    </submittedName>
</protein>
<dbReference type="AlphaFoldDB" id="A0A1F6Y3N4"/>
<dbReference type="Proteomes" id="UP000178661">
    <property type="component" value="Unassembled WGS sequence"/>
</dbReference>
<name>A0A1F6Y3N4_9BACT</name>
<reference evidence="1 2" key="1">
    <citation type="journal article" date="2016" name="Nat. Commun.">
        <title>Thousands of microbial genomes shed light on interconnected biogeochemical processes in an aquifer system.</title>
        <authorList>
            <person name="Anantharaman K."/>
            <person name="Brown C.T."/>
            <person name="Hug L.A."/>
            <person name="Sharon I."/>
            <person name="Castelle C.J."/>
            <person name="Probst A.J."/>
            <person name="Thomas B.C."/>
            <person name="Singh A."/>
            <person name="Wilkins M.J."/>
            <person name="Karaoz U."/>
            <person name="Brodie E.L."/>
            <person name="Williams K.H."/>
            <person name="Hubbard S.S."/>
            <person name="Banfield J.F."/>
        </authorList>
    </citation>
    <scope>NUCLEOTIDE SEQUENCE [LARGE SCALE GENOMIC DNA]</scope>
</reference>
<dbReference type="SUPFAM" id="SSF52540">
    <property type="entry name" value="P-loop containing nucleoside triphosphate hydrolases"/>
    <property type="match status" value="1"/>
</dbReference>
<evidence type="ECO:0000313" key="1">
    <source>
        <dbReference type="EMBL" id="OGJ00990.1"/>
    </source>
</evidence>
<dbReference type="EMBL" id="MFVR01000029">
    <property type="protein sequence ID" value="OGJ00990.1"/>
    <property type="molecule type" value="Genomic_DNA"/>
</dbReference>
<organism evidence="1 2">
    <name type="scientific">Candidatus Nomurabacteria bacterium RIFCSPLOWO2_12_FULL_37_8</name>
    <dbReference type="NCBI Taxonomy" id="1801793"/>
    <lineage>
        <taxon>Bacteria</taxon>
        <taxon>Candidatus Nomuraibacteriota</taxon>
    </lineage>
</organism>